<keyword evidence="2" id="KW-1185">Reference proteome</keyword>
<accession>A0ACC3SJ68</accession>
<reference evidence="1" key="1">
    <citation type="submission" date="2024-02" db="EMBL/GenBank/DDBJ databases">
        <title>Metagenome Assembled Genome of Zalaria obscura JY119.</title>
        <authorList>
            <person name="Vighnesh L."/>
            <person name="Jagadeeshwari U."/>
            <person name="Venkata Ramana C."/>
            <person name="Sasikala C."/>
        </authorList>
    </citation>
    <scope>NUCLEOTIDE SEQUENCE</scope>
    <source>
        <strain evidence="1">JY119</strain>
    </source>
</reference>
<comment type="caution">
    <text evidence="1">The sequence shown here is derived from an EMBL/GenBank/DDBJ whole genome shotgun (WGS) entry which is preliminary data.</text>
</comment>
<evidence type="ECO:0000313" key="1">
    <source>
        <dbReference type="EMBL" id="KAK8211338.1"/>
    </source>
</evidence>
<dbReference type="EMBL" id="JAMKPW020000014">
    <property type="protein sequence ID" value="KAK8211338.1"/>
    <property type="molecule type" value="Genomic_DNA"/>
</dbReference>
<organism evidence="1 2">
    <name type="scientific">Zalaria obscura</name>
    <dbReference type="NCBI Taxonomy" id="2024903"/>
    <lineage>
        <taxon>Eukaryota</taxon>
        <taxon>Fungi</taxon>
        <taxon>Dikarya</taxon>
        <taxon>Ascomycota</taxon>
        <taxon>Pezizomycotina</taxon>
        <taxon>Dothideomycetes</taxon>
        <taxon>Dothideomycetidae</taxon>
        <taxon>Dothideales</taxon>
        <taxon>Zalariaceae</taxon>
        <taxon>Zalaria</taxon>
    </lineage>
</organism>
<name>A0ACC3SJ68_9PEZI</name>
<gene>
    <name evidence="1" type="ORF">M8818_003305</name>
</gene>
<sequence length="304" mass="32835">MSAALIPVLEKSSIYRAAGVRQLARFRGWEHISVTVSSESSLWIDAGIVVAGDVPAEVVPQEKREKRAGGGLGAGFSQEEGTLGHPYMEGAILKRSIRATVPGATGHWKDLDHEGMCSLTKQTTPKATRYHISIARPTQDPCFYFRSSNRPSISTTLLTSSLASTLLPARPQLLPSTGQVFVRNLRSTEKLLKRSVTNTLSATYSKVTDLSARVAAAVGGATAQTEGWAVSLDVSKTLAVVALLACCIDLVVYQRGWTYSISGSLTLCRAEDSPYHQSYEDNAYIGSRNASLPMLQYAAIDLHF</sequence>
<proteinExistence type="predicted"/>
<evidence type="ECO:0000313" key="2">
    <source>
        <dbReference type="Proteomes" id="UP001320706"/>
    </source>
</evidence>
<protein>
    <submittedName>
        <fullName evidence="1">Uncharacterized protein</fullName>
    </submittedName>
</protein>
<dbReference type="Proteomes" id="UP001320706">
    <property type="component" value="Unassembled WGS sequence"/>
</dbReference>